<feature type="transmembrane region" description="Helical" evidence="2">
    <location>
        <begin position="148"/>
        <end position="171"/>
    </location>
</feature>
<feature type="transmembrane region" description="Helical" evidence="2">
    <location>
        <begin position="245"/>
        <end position="265"/>
    </location>
</feature>
<feature type="transmembrane region" description="Helical" evidence="2">
    <location>
        <begin position="106"/>
        <end position="128"/>
    </location>
</feature>
<organism evidence="3 4">
    <name type="scientific">Paracerasibacillus soli</name>
    <dbReference type="NCBI Taxonomy" id="480284"/>
    <lineage>
        <taxon>Bacteria</taxon>
        <taxon>Bacillati</taxon>
        <taxon>Bacillota</taxon>
        <taxon>Bacilli</taxon>
        <taxon>Bacillales</taxon>
        <taxon>Bacillaceae</taxon>
        <taxon>Paracerasibacillus</taxon>
    </lineage>
</organism>
<evidence type="ECO:0000256" key="1">
    <source>
        <dbReference type="SAM" id="MobiDB-lite"/>
    </source>
</evidence>
<evidence type="ECO:0000313" key="4">
    <source>
        <dbReference type="Proteomes" id="UP001275315"/>
    </source>
</evidence>
<keyword evidence="2" id="KW-0812">Transmembrane</keyword>
<name>A0ABU5CVN0_9BACI</name>
<feature type="transmembrane region" description="Helical" evidence="2">
    <location>
        <begin position="183"/>
        <end position="206"/>
    </location>
</feature>
<protein>
    <submittedName>
        <fullName evidence="3">Zinc ribbon domain-containing protein</fullName>
    </submittedName>
</protein>
<gene>
    <name evidence="3" type="ORF">RWD45_20090</name>
</gene>
<dbReference type="Proteomes" id="UP001275315">
    <property type="component" value="Unassembled WGS sequence"/>
</dbReference>
<keyword evidence="2" id="KW-0472">Membrane</keyword>
<feature type="compositionally biased region" description="Polar residues" evidence="1">
    <location>
        <begin position="38"/>
        <end position="50"/>
    </location>
</feature>
<feature type="region of interest" description="Disordered" evidence="1">
    <location>
        <begin position="29"/>
        <end position="50"/>
    </location>
</feature>
<dbReference type="EMBL" id="JAWDIQ010000003">
    <property type="protein sequence ID" value="MDY0410424.1"/>
    <property type="molecule type" value="Genomic_DNA"/>
</dbReference>
<evidence type="ECO:0000256" key="2">
    <source>
        <dbReference type="SAM" id="Phobius"/>
    </source>
</evidence>
<dbReference type="RefSeq" id="WP_320381306.1">
    <property type="nucleotide sequence ID" value="NZ_JAWDIQ010000003.1"/>
</dbReference>
<reference evidence="3 4" key="1">
    <citation type="submission" date="2023-10" db="EMBL/GenBank/DDBJ databases">
        <title>Virgibacillus soli CC-YMP-6 genome.</title>
        <authorList>
            <person name="Miliotis G."/>
            <person name="Sengupta P."/>
            <person name="Hameed A."/>
            <person name="Chuvochina M."/>
            <person name="Mcdonagh F."/>
            <person name="Simpson A.C."/>
            <person name="Singh N.K."/>
            <person name="Rekha P.D."/>
            <person name="Raman K."/>
            <person name="Hugenholtz P."/>
            <person name="Venkateswaran K."/>
        </authorList>
    </citation>
    <scope>NUCLEOTIDE SEQUENCE [LARGE SCALE GENOMIC DNA]</scope>
    <source>
        <strain evidence="3 4">CC-YMP-6</strain>
    </source>
</reference>
<comment type="caution">
    <text evidence="3">The sequence shown here is derived from an EMBL/GenBank/DDBJ whole genome shotgun (WGS) entry which is preliminary data.</text>
</comment>
<sequence>MICSNCGKETAQRKFCTHCGANIMVDEPAATAEPSREPTLQVNTGNSEPEQIQQVQQDIQSTPTNSQAQQNEAVEKLKATTKDFGHFFLKYLKSPNSARHATAAEFIPAIILMVIFSLITALLTYFNVKDTFAISSFLGTDSNPFVGGFLKPLCLLLLFLALMVAVIFGAIKLTGNTANFKEVFAKYTAYSISFLLLTIIGQLAIVLEVFSAAALITIGISGLSYFIPTFILFEKEAKGIDRVYILLGIYIIGTIASGYMLSTIIMSPAEGFLDNIFG</sequence>
<accession>A0ABU5CVN0</accession>
<keyword evidence="4" id="KW-1185">Reference proteome</keyword>
<proteinExistence type="predicted"/>
<keyword evidence="2" id="KW-1133">Transmembrane helix</keyword>
<feature type="transmembrane region" description="Helical" evidence="2">
    <location>
        <begin position="212"/>
        <end position="233"/>
    </location>
</feature>
<evidence type="ECO:0000313" key="3">
    <source>
        <dbReference type="EMBL" id="MDY0410424.1"/>
    </source>
</evidence>